<dbReference type="AlphaFoldDB" id="A0A6J4IRH3"/>
<dbReference type="EMBL" id="CADCTA010000090">
    <property type="protein sequence ID" value="CAA9257962.1"/>
    <property type="molecule type" value="Genomic_DNA"/>
</dbReference>
<accession>A0A6J4IRH3</accession>
<organism evidence="1">
    <name type="scientific">uncultured Chthoniobacterales bacterium</name>
    <dbReference type="NCBI Taxonomy" id="1836801"/>
    <lineage>
        <taxon>Bacteria</taxon>
        <taxon>Pseudomonadati</taxon>
        <taxon>Verrucomicrobiota</taxon>
        <taxon>Spartobacteria</taxon>
        <taxon>Chthoniobacterales</taxon>
        <taxon>environmental samples</taxon>
    </lineage>
</organism>
<protein>
    <submittedName>
        <fullName evidence="1">Uncharacterized protein</fullName>
    </submittedName>
</protein>
<evidence type="ECO:0000313" key="1">
    <source>
        <dbReference type="EMBL" id="CAA9257962.1"/>
    </source>
</evidence>
<reference evidence="1" key="1">
    <citation type="submission" date="2020-02" db="EMBL/GenBank/DDBJ databases">
        <authorList>
            <person name="Meier V. D."/>
        </authorList>
    </citation>
    <scope>NUCLEOTIDE SEQUENCE</scope>
    <source>
        <strain evidence="1">AVDCRST_MAG42</strain>
    </source>
</reference>
<proteinExistence type="predicted"/>
<name>A0A6J4IRH3_9BACT</name>
<sequence length="68" mass="7071">MTPDYQKIRACCLFFVGGALGDGGAPGESARILAHSKTLPRLPRAPSVASVLECGGLPPLSRKAHGRN</sequence>
<gene>
    <name evidence="1" type="ORF">AVDCRST_MAG42-2573</name>
</gene>